<dbReference type="InterPro" id="IPR013520">
    <property type="entry name" value="Ribonucl_H"/>
</dbReference>
<keyword evidence="3" id="KW-0808">Transferase</keyword>
<name>A0ABU2A0S3_9CORY</name>
<feature type="region of interest" description="Disordered" evidence="1">
    <location>
        <begin position="172"/>
        <end position="192"/>
    </location>
</feature>
<dbReference type="SUPFAM" id="SSF53098">
    <property type="entry name" value="Ribonuclease H-like"/>
    <property type="match status" value="1"/>
</dbReference>
<dbReference type="EC" id="2.7.7.7" evidence="3"/>
<protein>
    <submittedName>
        <fullName evidence="3">DNA polymerase-3 subunit epsilon</fullName>
        <ecNumber evidence="3">2.7.7.7</ecNumber>
    </submittedName>
</protein>
<dbReference type="SMART" id="SM00479">
    <property type="entry name" value="EXOIII"/>
    <property type="match status" value="1"/>
</dbReference>
<evidence type="ECO:0000259" key="2">
    <source>
        <dbReference type="SMART" id="SM00479"/>
    </source>
</evidence>
<dbReference type="Gene3D" id="3.40.50.10190">
    <property type="entry name" value="BRCT domain"/>
    <property type="match status" value="1"/>
</dbReference>
<feature type="region of interest" description="Disordered" evidence="1">
    <location>
        <begin position="1"/>
        <end position="52"/>
    </location>
</feature>
<sequence length="400" mass="43686">MTTRSSNLDDEYTALAEDRATDQAGDQAEDQAGDAEQGGQEERARAGREAAEAREAQRLEAVEAFPYVALVAHSSGIHPSTSRLISLDVLTFNDEGEVGESQHMVINPGPDADPGPVHQHGLTHEEVAEGRRFSQVLKTLDRFIDDRTLVVHNAARTWGFVVSEARRAMNAAARANRSRGRGRGRGRRRQRVGHVPRPVQIVDTLVSARRQGVPLDDTRLAAVAGHFGIEAASPKASVARANHPAADVARESTLLLRELYLAERAAGEMAARSPQDLRADRFGLQRSHVRVDAVEAPRPYPNPGRHEPGKNLIRGMEIVVAPEIEMDPNDVIAAAVREGLVYSEKLTRETSLVVCNRTPGDPTLDGKGMHAHRKGIPLMADTAFMDAVERVKDNPEQRKS</sequence>
<accession>A0ABU2A0S3</accession>
<organism evidence="3 4">
    <name type="scientific">Corynebacterium guangdongense</name>
    <dbReference type="NCBI Taxonomy" id="1783348"/>
    <lineage>
        <taxon>Bacteria</taxon>
        <taxon>Bacillati</taxon>
        <taxon>Actinomycetota</taxon>
        <taxon>Actinomycetes</taxon>
        <taxon>Mycobacteriales</taxon>
        <taxon>Corynebacteriaceae</taxon>
        <taxon>Corynebacterium</taxon>
    </lineage>
</organism>
<feature type="domain" description="Exonuclease" evidence="2">
    <location>
        <begin position="66"/>
        <end position="265"/>
    </location>
</feature>
<evidence type="ECO:0000313" key="3">
    <source>
        <dbReference type="EMBL" id="MDR7330782.1"/>
    </source>
</evidence>
<evidence type="ECO:0000256" key="1">
    <source>
        <dbReference type="SAM" id="MobiDB-lite"/>
    </source>
</evidence>
<feature type="compositionally biased region" description="Basic and acidic residues" evidence="1">
    <location>
        <begin position="40"/>
        <end position="52"/>
    </location>
</feature>
<reference evidence="3" key="1">
    <citation type="submission" date="2023-07" db="EMBL/GenBank/DDBJ databases">
        <title>Sequencing the genomes of 1000 actinobacteria strains.</title>
        <authorList>
            <person name="Klenk H.-P."/>
        </authorList>
    </citation>
    <scope>NUCLEOTIDE SEQUENCE</scope>
    <source>
        <strain evidence="3">DSM 107476</strain>
    </source>
</reference>
<proteinExistence type="predicted"/>
<dbReference type="EMBL" id="JAVDXZ010000001">
    <property type="protein sequence ID" value="MDR7330782.1"/>
    <property type="molecule type" value="Genomic_DNA"/>
</dbReference>
<keyword evidence="4" id="KW-1185">Reference proteome</keyword>
<comment type="caution">
    <text evidence="3">The sequence shown here is derived from an EMBL/GenBank/DDBJ whole genome shotgun (WGS) entry which is preliminary data.</text>
</comment>
<dbReference type="InterPro" id="IPR036420">
    <property type="entry name" value="BRCT_dom_sf"/>
</dbReference>
<dbReference type="RefSeq" id="WP_290196810.1">
    <property type="nucleotide sequence ID" value="NZ_CP047654.1"/>
</dbReference>
<evidence type="ECO:0000313" key="4">
    <source>
        <dbReference type="Proteomes" id="UP001180840"/>
    </source>
</evidence>
<feature type="compositionally biased region" description="Basic residues" evidence="1">
    <location>
        <begin position="176"/>
        <end position="192"/>
    </location>
</feature>
<dbReference type="GO" id="GO:0003887">
    <property type="term" value="F:DNA-directed DNA polymerase activity"/>
    <property type="evidence" value="ECO:0007669"/>
    <property type="project" value="UniProtKB-EC"/>
</dbReference>
<dbReference type="CDD" id="cd06127">
    <property type="entry name" value="DEDDh"/>
    <property type="match status" value="1"/>
</dbReference>
<dbReference type="InterPro" id="IPR036397">
    <property type="entry name" value="RNaseH_sf"/>
</dbReference>
<gene>
    <name evidence="3" type="ORF">J2S39_002458</name>
</gene>
<dbReference type="InterPro" id="IPR012337">
    <property type="entry name" value="RNaseH-like_sf"/>
</dbReference>
<dbReference type="Pfam" id="PF00929">
    <property type="entry name" value="RNase_T"/>
    <property type="match status" value="1"/>
</dbReference>
<keyword evidence="3" id="KW-0548">Nucleotidyltransferase</keyword>
<dbReference type="Proteomes" id="UP001180840">
    <property type="component" value="Unassembled WGS sequence"/>
</dbReference>
<dbReference type="Gene3D" id="3.30.420.10">
    <property type="entry name" value="Ribonuclease H-like superfamily/Ribonuclease H"/>
    <property type="match status" value="1"/>
</dbReference>